<dbReference type="EMBL" id="FPBO01000015">
    <property type="protein sequence ID" value="SFU94002.1"/>
    <property type="molecule type" value="Genomic_DNA"/>
</dbReference>
<dbReference type="RefSeq" id="WP_093556757.1">
    <property type="nucleotide sequence ID" value="NZ_FPBO01000015.1"/>
</dbReference>
<name>A0A1I7K9D4_9BURK</name>
<sequence>MKTPTKGEAATLALVPGTLTSEERRILARYRATAPEWRSDIVDFANTVAKMYPADKPAAAPRIRLVGDEGEPK</sequence>
<dbReference type="Proteomes" id="UP000199391">
    <property type="component" value="Unassembled WGS sequence"/>
</dbReference>
<dbReference type="AlphaFoldDB" id="A0A1I7K9D4"/>
<evidence type="ECO:0000313" key="2">
    <source>
        <dbReference type="Proteomes" id="UP000199391"/>
    </source>
</evidence>
<proteinExistence type="predicted"/>
<keyword evidence="2" id="KW-1185">Reference proteome</keyword>
<organism evidence="1 2">
    <name type="scientific">Pseudoduganella namucuonensis</name>
    <dbReference type="NCBI Taxonomy" id="1035707"/>
    <lineage>
        <taxon>Bacteria</taxon>
        <taxon>Pseudomonadati</taxon>
        <taxon>Pseudomonadota</taxon>
        <taxon>Betaproteobacteria</taxon>
        <taxon>Burkholderiales</taxon>
        <taxon>Oxalobacteraceae</taxon>
        <taxon>Telluria group</taxon>
        <taxon>Pseudoduganella</taxon>
    </lineage>
</organism>
<protein>
    <submittedName>
        <fullName evidence="1">Uncharacterized protein</fullName>
    </submittedName>
</protein>
<dbReference type="OrthoDB" id="8781081at2"/>
<accession>A0A1I7K9D4</accession>
<gene>
    <name evidence="1" type="ORF">SAMN05216552_1015129</name>
</gene>
<reference evidence="2" key="1">
    <citation type="submission" date="2016-10" db="EMBL/GenBank/DDBJ databases">
        <authorList>
            <person name="Varghese N."/>
            <person name="Submissions S."/>
        </authorList>
    </citation>
    <scope>NUCLEOTIDE SEQUENCE [LARGE SCALE GENOMIC DNA]</scope>
    <source>
        <strain evidence="2">CGMCC 1.11014</strain>
    </source>
</reference>
<dbReference type="STRING" id="1035707.SAMN05216552_1015129"/>
<evidence type="ECO:0000313" key="1">
    <source>
        <dbReference type="EMBL" id="SFU94002.1"/>
    </source>
</evidence>